<evidence type="ECO:0000256" key="5">
    <source>
        <dbReference type="ARBA" id="ARBA00022989"/>
    </source>
</evidence>
<keyword evidence="3 11" id="KW-0894">Sodium channel</keyword>
<keyword evidence="2 11" id="KW-0813">Transport</keyword>
<accession>A0A8E0VPG0</accession>
<dbReference type="Proteomes" id="UP000728185">
    <property type="component" value="Unassembled WGS sequence"/>
</dbReference>
<comment type="caution">
    <text evidence="13">The sequence shown here is derived from an EMBL/GenBank/DDBJ whole genome shotgun (WGS) entry which is preliminary data.</text>
</comment>
<comment type="subcellular location">
    <subcellularLocation>
        <location evidence="1">Membrane</location>
        <topology evidence="1">Multi-pass membrane protein</topology>
    </subcellularLocation>
</comment>
<evidence type="ECO:0000256" key="12">
    <source>
        <dbReference type="SAM" id="Phobius"/>
    </source>
</evidence>
<evidence type="ECO:0000256" key="2">
    <source>
        <dbReference type="ARBA" id="ARBA00022448"/>
    </source>
</evidence>
<reference evidence="13" key="1">
    <citation type="submission" date="2019-05" db="EMBL/GenBank/DDBJ databases">
        <title>Annotation for the trematode Fasciolopsis buski.</title>
        <authorList>
            <person name="Choi Y.-J."/>
        </authorList>
    </citation>
    <scope>NUCLEOTIDE SEQUENCE</scope>
    <source>
        <strain evidence="13">HT</strain>
        <tissue evidence="13">Whole worm</tissue>
    </source>
</reference>
<evidence type="ECO:0000256" key="8">
    <source>
        <dbReference type="ARBA" id="ARBA00023136"/>
    </source>
</evidence>
<evidence type="ECO:0000256" key="4">
    <source>
        <dbReference type="ARBA" id="ARBA00022692"/>
    </source>
</evidence>
<comment type="similarity">
    <text evidence="11">Belongs to the amiloride-sensitive sodium channel (TC 1.A.6) family.</text>
</comment>
<evidence type="ECO:0000313" key="13">
    <source>
        <dbReference type="EMBL" id="KAA0199380.1"/>
    </source>
</evidence>
<keyword evidence="6" id="KW-0915">Sodium</keyword>
<evidence type="ECO:0000256" key="3">
    <source>
        <dbReference type="ARBA" id="ARBA00022461"/>
    </source>
</evidence>
<evidence type="ECO:0000256" key="6">
    <source>
        <dbReference type="ARBA" id="ARBA00023053"/>
    </source>
</evidence>
<dbReference type="GO" id="GO:0005272">
    <property type="term" value="F:sodium channel activity"/>
    <property type="evidence" value="ECO:0007669"/>
    <property type="project" value="UniProtKB-KW"/>
</dbReference>
<dbReference type="OrthoDB" id="6021021at2759"/>
<keyword evidence="9 11" id="KW-0739">Sodium transport</keyword>
<protein>
    <submittedName>
        <fullName evidence="13">FMRFamide-activated amiloride-sensitive sodium channel</fullName>
    </submittedName>
</protein>
<keyword evidence="5 12" id="KW-1133">Transmembrane helix</keyword>
<dbReference type="InterPro" id="IPR001873">
    <property type="entry name" value="ENaC"/>
</dbReference>
<keyword evidence="10 11" id="KW-0407">Ion channel</keyword>
<gene>
    <name evidence="13" type="ORF">FBUS_07927</name>
</gene>
<keyword evidence="7 11" id="KW-0406">Ion transport</keyword>
<dbReference type="GO" id="GO:0016020">
    <property type="term" value="C:membrane"/>
    <property type="evidence" value="ECO:0007669"/>
    <property type="project" value="UniProtKB-SubCell"/>
</dbReference>
<organism evidence="13 14">
    <name type="scientific">Fasciolopsis buskii</name>
    <dbReference type="NCBI Taxonomy" id="27845"/>
    <lineage>
        <taxon>Eukaryota</taxon>
        <taxon>Metazoa</taxon>
        <taxon>Spiralia</taxon>
        <taxon>Lophotrochozoa</taxon>
        <taxon>Platyhelminthes</taxon>
        <taxon>Trematoda</taxon>
        <taxon>Digenea</taxon>
        <taxon>Plagiorchiida</taxon>
        <taxon>Echinostomata</taxon>
        <taxon>Echinostomatoidea</taxon>
        <taxon>Fasciolidae</taxon>
        <taxon>Fasciolopsis</taxon>
    </lineage>
</organism>
<proteinExistence type="inferred from homology"/>
<dbReference type="EMBL" id="LUCM01001161">
    <property type="protein sequence ID" value="KAA0199380.1"/>
    <property type="molecule type" value="Genomic_DNA"/>
</dbReference>
<evidence type="ECO:0000256" key="9">
    <source>
        <dbReference type="ARBA" id="ARBA00023201"/>
    </source>
</evidence>
<evidence type="ECO:0000313" key="14">
    <source>
        <dbReference type="Proteomes" id="UP000728185"/>
    </source>
</evidence>
<evidence type="ECO:0000256" key="1">
    <source>
        <dbReference type="ARBA" id="ARBA00004141"/>
    </source>
</evidence>
<evidence type="ECO:0000256" key="10">
    <source>
        <dbReference type="ARBA" id="ARBA00023303"/>
    </source>
</evidence>
<keyword evidence="4 11" id="KW-0812">Transmembrane</keyword>
<dbReference type="AlphaFoldDB" id="A0A8E0VPG0"/>
<keyword evidence="14" id="KW-1185">Reference proteome</keyword>
<evidence type="ECO:0000256" key="11">
    <source>
        <dbReference type="RuleBase" id="RU000679"/>
    </source>
</evidence>
<evidence type="ECO:0000256" key="7">
    <source>
        <dbReference type="ARBA" id="ARBA00023065"/>
    </source>
</evidence>
<sequence length="197" mass="22283">MGESGDDHCKGILENDSNFQPQPSVKKSFKNELLIFCQTTTIRGVTRVVTARNKTFRIVWVCSVIALFIGLFTCMFFLTRQYLEYHVIHPPQVLRDTPSPFPSITLCNLRPLASNATDILEELNLKNPRQFASDVNKFAAKSYYYNKDFLSYQLVSSAISMGGYLESLPANVTHILGHNRSDTIIHCMVSFSSCEDI</sequence>
<keyword evidence="8 12" id="KW-0472">Membrane</keyword>
<feature type="transmembrane region" description="Helical" evidence="12">
    <location>
        <begin position="58"/>
        <end position="78"/>
    </location>
</feature>
<name>A0A8E0VPG0_9TREM</name>
<dbReference type="Pfam" id="PF00858">
    <property type="entry name" value="ASC"/>
    <property type="match status" value="1"/>
</dbReference>